<evidence type="ECO:0008006" key="3">
    <source>
        <dbReference type="Google" id="ProtNLM"/>
    </source>
</evidence>
<protein>
    <recommendedName>
        <fullName evidence="3">LPS export ABC transporter periplasmic protein LptC</fullName>
    </recommendedName>
</protein>
<reference evidence="1 2" key="1">
    <citation type="submission" date="2018-10" db="EMBL/GenBank/DDBJ databases">
        <title>Parasedimentitalea marina sp. nov., a psychrophilic bacterium isolated from deep seawater of the New Britain Trench.</title>
        <authorList>
            <person name="Cao J."/>
        </authorList>
    </citation>
    <scope>NUCLEOTIDE SEQUENCE [LARGE SCALE GENOMIC DNA]</scope>
    <source>
        <strain evidence="1 2">W43</strain>
    </source>
</reference>
<keyword evidence="2" id="KW-1185">Reference proteome</keyword>
<organism evidence="1 2">
    <name type="scientific">Parasedimentitalea marina</name>
    <dbReference type="NCBI Taxonomy" id="2483033"/>
    <lineage>
        <taxon>Bacteria</taxon>
        <taxon>Pseudomonadati</taxon>
        <taxon>Pseudomonadota</taxon>
        <taxon>Alphaproteobacteria</taxon>
        <taxon>Rhodobacterales</taxon>
        <taxon>Paracoccaceae</taxon>
        <taxon>Parasedimentitalea</taxon>
    </lineage>
</organism>
<dbReference type="KEGG" id="sedi:EBB79_20305"/>
<dbReference type="RefSeq" id="WP_127750578.1">
    <property type="nucleotide sequence ID" value="NZ_CP033219.1"/>
</dbReference>
<evidence type="ECO:0000313" key="1">
    <source>
        <dbReference type="EMBL" id="AZV79993.1"/>
    </source>
</evidence>
<evidence type="ECO:0000313" key="2">
    <source>
        <dbReference type="Proteomes" id="UP000283063"/>
    </source>
</evidence>
<gene>
    <name evidence="1" type="ORF">EBB79_20305</name>
</gene>
<dbReference type="Proteomes" id="UP000283063">
    <property type="component" value="Chromosome"/>
</dbReference>
<dbReference type="EMBL" id="CP033219">
    <property type="protein sequence ID" value="AZV79993.1"/>
    <property type="molecule type" value="Genomic_DNA"/>
</dbReference>
<dbReference type="OrthoDB" id="7871110at2"/>
<dbReference type="AlphaFoldDB" id="A0A3T0N7G5"/>
<proteinExistence type="predicted"/>
<sequence>MDRYSRMVTYLKVLLPLAALGLLSTLFLISRGANTEATIPFAAHEIEERMRGQQITAPFFSGTTSQGDEITVTASIARPGGPTSPAVATDLVAVISTADGGRLTLSSDTGTVQLESDIASFSGNVEIASAAGLLVTTDLLNATISGLSADSPGPVLATGPIGTINAGTMLLRTKTQGGPMHMLFNNGVKLVYDPRKSER</sequence>
<accession>A0A3T0N7G5</accession>
<name>A0A3T0N7G5_9RHOB</name>